<dbReference type="AlphaFoldDB" id="F8QIZ7"/>
<sequence length="147" mass="16211">MAIGDVDGSCFSKYKNIVCCMKTEVSRKHESGISIVVKCPITKKESSSQPPLPVVVESNNRSEKIGALHIHQICQKGKKKIGQKVEIEAETDRIDELAPNQRYGHQKYTATDGSNITRSEAQEVEIPNRGSNDDKGSQTDTAQIQLL</sequence>
<organism evidence="3">
    <name type="scientific">Serpula lacrymans var. lacrymans (strain S7.3)</name>
    <name type="common">Dry rot fungus</name>
    <dbReference type="NCBI Taxonomy" id="936435"/>
    <lineage>
        <taxon>Eukaryota</taxon>
        <taxon>Fungi</taxon>
        <taxon>Dikarya</taxon>
        <taxon>Basidiomycota</taxon>
        <taxon>Agaricomycotina</taxon>
        <taxon>Agaricomycetes</taxon>
        <taxon>Agaricomycetidae</taxon>
        <taxon>Boletales</taxon>
        <taxon>Coniophorineae</taxon>
        <taxon>Serpulaceae</taxon>
        <taxon>Serpula</taxon>
    </lineage>
</organism>
<gene>
    <name evidence="2" type="ORF">SERLA73DRAFT_164396</name>
</gene>
<feature type="region of interest" description="Disordered" evidence="1">
    <location>
        <begin position="96"/>
        <end position="147"/>
    </location>
</feature>
<evidence type="ECO:0000313" key="3">
    <source>
        <dbReference type="Proteomes" id="UP000008063"/>
    </source>
</evidence>
<evidence type="ECO:0000256" key="1">
    <source>
        <dbReference type="SAM" id="MobiDB-lite"/>
    </source>
</evidence>
<proteinExistence type="predicted"/>
<protein>
    <submittedName>
        <fullName evidence="2">Uncharacterized protein</fullName>
    </submittedName>
</protein>
<dbReference type="HOGENOM" id="CLU_1769235_0_0_1"/>
<dbReference type="Proteomes" id="UP000008063">
    <property type="component" value="Unassembled WGS sequence"/>
</dbReference>
<feature type="compositionally biased region" description="Polar residues" evidence="1">
    <location>
        <begin position="138"/>
        <end position="147"/>
    </location>
</feature>
<accession>F8QIZ7</accession>
<dbReference type="EMBL" id="GL945540">
    <property type="protein sequence ID" value="EGN91724.1"/>
    <property type="molecule type" value="Genomic_DNA"/>
</dbReference>
<name>F8QIZ7_SERL3</name>
<feature type="compositionally biased region" description="Polar residues" evidence="1">
    <location>
        <begin position="108"/>
        <end position="119"/>
    </location>
</feature>
<evidence type="ECO:0000313" key="2">
    <source>
        <dbReference type="EMBL" id="EGN91724.1"/>
    </source>
</evidence>
<reference evidence="3" key="1">
    <citation type="journal article" date="2011" name="Science">
        <title>The plant cell wall-decomposing machinery underlies the functional diversity of forest fungi.</title>
        <authorList>
            <person name="Eastwood D.C."/>
            <person name="Floudas D."/>
            <person name="Binder M."/>
            <person name="Majcherczyk A."/>
            <person name="Schneider P."/>
            <person name="Aerts A."/>
            <person name="Asiegbu F.O."/>
            <person name="Baker S.E."/>
            <person name="Barry K."/>
            <person name="Bendiksby M."/>
            <person name="Blumentritt M."/>
            <person name="Coutinho P.M."/>
            <person name="Cullen D."/>
            <person name="de Vries R.P."/>
            <person name="Gathman A."/>
            <person name="Goodell B."/>
            <person name="Henrissat B."/>
            <person name="Ihrmark K."/>
            <person name="Kauserud H."/>
            <person name="Kohler A."/>
            <person name="LaButti K."/>
            <person name="Lapidus A."/>
            <person name="Lavin J.L."/>
            <person name="Lee Y.-H."/>
            <person name="Lindquist E."/>
            <person name="Lilly W."/>
            <person name="Lucas S."/>
            <person name="Morin E."/>
            <person name="Murat C."/>
            <person name="Oguiza J.A."/>
            <person name="Park J."/>
            <person name="Pisabarro A.G."/>
            <person name="Riley R."/>
            <person name="Rosling A."/>
            <person name="Salamov A."/>
            <person name="Schmidt O."/>
            <person name="Schmutz J."/>
            <person name="Skrede I."/>
            <person name="Stenlid J."/>
            <person name="Wiebenga A."/>
            <person name="Xie X."/>
            <person name="Kuees U."/>
            <person name="Hibbett D.S."/>
            <person name="Hoffmeister D."/>
            <person name="Hoegberg N."/>
            <person name="Martin F."/>
            <person name="Grigoriev I.V."/>
            <person name="Watkinson S.C."/>
        </authorList>
    </citation>
    <scope>NUCLEOTIDE SEQUENCE [LARGE SCALE GENOMIC DNA]</scope>
    <source>
        <strain evidence="3">strain S7.3</strain>
    </source>
</reference>
<keyword evidence="3" id="KW-1185">Reference proteome</keyword>
<dbReference type="InParanoid" id="F8QIZ7"/>